<reference evidence="2 3" key="1">
    <citation type="submission" date="2015-12" db="EMBL/GenBank/DDBJ databases">
        <authorList>
            <person name="Shamseldin A."/>
            <person name="Moawad H."/>
            <person name="Abd El-Rahim W.M."/>
            <person name="Sadowsky M.J."/>
        </authorList>
    </citation>
    <scope>NUCLEOTIDE SEQUENCE [LARGE SCALE GENOMIC DNA]</scope>
    <source>
        <strain evidence="2 3">WF1</strain>
    </source>
</reference>
<protein>
    <recommendedName>
        <fullName evidence="1">DUF6129 domain-containing protein</fullName>
    </recommendedName>
</protein>
<dbReference type="AlphaFoldDB" id="A0A1V8M1R3"/>
<dbReference type="Proteomes" id="UP000191980">
    <property type="component" value="Unassembled WGS sequence"/>
</dbReference>
<dbReference type="OrthoDB" id="7960540at2"/>
<dbReference type="InterPro" id="IPR046132">
    <property type="entry name" value="DUF6129"/>
</dbReference>
<name>A0A1V8M1R3_9GAMM</name>
<feature type="domain" description="DUF6129" evidence="1">
    <location>
        <begin position="27"/>
        <end position="73"/>
    </location>
</feature>
<dbReference type="Pfam" id="PF19624">
    <property type="entry name" value="DUF6129"/>
    <property type="match status" value="1"/>
</dbReference>
<accession>A0A1V8M1R3</accession>
<gene>
    <name evidence="2" type="ORF">AU255_14830</name>
</gene>
<organism evidence="2 3">
    <name type="scientific">Methyloprofundus sedimenti</name>
    <dbReference type="NCBI Taxonomy" id="1420851"/>
    <lineage>
        <taxon>Bacteria</taxon>
        <taxon>Pseudomonadati</taxon>
        <taxon>Pseudomonadota</taxon>
        <taxon>Gammaproteobacteria</taxon>
        <taxon>Methylococcales</taxon>
        <taxon>Methylococcaceae</taxon>
        <taxon>Methyloprofundus</taxon>
    </lineage>
</organism>
<evidence type="ECO:0000259" key="1">
    <source>
        <dbReference type="Pfam" id="PF19624"/>
    </source>
</evidence>
<dbReference type="STRING" id="1420851.AU255_14830"/>
<proteinExistence type="predicted"/>
<evidence type="ECO:0000313" key="3">
    <source>
        <dbReference type="Proteomes" id="UP000191980"/>
    </source>
</evidence>
<evidence type="ECO:0000313" key="2">
    <source>
        <dbReference type="EMBL" id="OQK15499.1"/>
    </source>
</evidence>
<dbReference type="RefSeq" id="WP_080523742.1">
    <property type="nucleotide sequence ID" value="NZ_LPUF01000003.1"/>
</dbReference>
<keyword evidence="3" id="KW-1185">Reference proteome</keyword>
<sequence length="88" mass="9903">MISQETLAQISQKIIATGIDESIITLLRSEYSPVHFTYCSDDDIPNNDPVLEHEHFNLYLIDGHDHCMCLTNNFESATGVVVAEIYSD</sequence>
<dbReference type="EMBL" id="LPUF01000003">
    <property type="protein sequence ID" value="OQK15499.1"/>
    <property type="molecule type" value="Genomic_DNA"/>
</dbReference>
<comment type="caution">
    <text evidence="2">The sequence shown here is derived from an EMBL/GenBank/DDBJ whole genome shotgun (WGS) entry which is preliminary data.</text>
</comment>